<evidence type="ECO:0000256" key="1">
    <source>
        <dbReference type="ARBA" id="ARBA00006484"/>
    </source>
</evidence>
<dbReference type="Gene3D" id="3.40.50.720">
    <property type="entry name" value="NAD(P)-binding Rossmann-like Domain"/>
    <property type="match status" value="1"/>
</dbReference>
<dbReference type="PRINTS" id="PR00080">
    <property type="entry name" value="SDRFAMILY"/>
</dbReference>
<organism evidence="2">
    <name type="scientific">marine metagenome</name>
    <dbReference type="NCBI Taxonomy" id="408172"/>
    <lineage>
        <taxon>unclassified sequences</taxon>
        <taxon>metagenomes</taxon>
        <taxon>ecological metagenomes</taxon>
    </lineage>
</organism>
<dbReference type="SUPFAM" id="SSF51735">
    <property type="entry name" value="NAD(P)-binding Rossmann-fold domains"/>
    <property type="match status" value="1"/>
</dbReference>
<dbReference type="PANTHER" id="PTHR42879">
    <property type="entry name" value="3-OXOACYL-(ACYL-CARRIER-PROTEIN) REDUCTASE"/>
    <property type="match status" value="1"/>
</dbReference>
<feature type="non-terminal residue" evidence="2">
    <location>
        <position position="1"/>
    </location>
</feature>
<proteinExistence type="inferred from homology"/>
<dbReference type="PRINTS" id="PR00081">
    <property type="entry name" value="GDHRDH"/>
</dbReference>
<accession>A0A383C6G8</accession>
<dbReference type="GO" id="GO:0032787">
    <property type="term" value="P:monocarboxylic acid metabolic process"/>
    <property type="evidence" value="ECO:0007669"/>
    <property type="project" value="UniProtKB-ARBA"/>
</dbReference>
<reference evidence="2" key="1">
    <citation type="submission" date="2018-05" db="EMBL/GenBank/DDBJ databases">
        <authorList>
            <person name="Lanie J.A."/>
            <person name="Ng W.-L."/>
            <person name="Kazmierczak K.M."/>
            <person name="Andrzejewski T.M."/>
            <person name="Davidsen T.M."/>
            <person name="Wayne K.J."/>
            <person name="Tettelin H."/>
            <person name="Glass J.I."/>
            <person name="Rusch D."/>
            <person name="Podicherti R."/>
            <person name="Tsui H.-C.T."/>
            <person name="Winkler M.E."/>
        </authorList>
    </citation>
    <scope>NUCLEOTIDE SEQUENCE</scope>
</reference>
<comment type="similarity">
    <text evidence="1">Belongs to the short-chain dehydrogenases/reductases (SDR) family.</text>
</comment>
<sequence length="135" mass="14638">IKSIIPHFKANKFGKIVTTSSISANYGVIQETAYSIAKAAVVQLTRSVAAEMRPFGVNVNCIAPGATLTGRFKANIEIRSKEDKEKIFNKGESILAKPAEPEYISSVVNFLLSDESKYISGQVIRIDGGQFTSPI</sequence>
<dbReference type="PROSITE" id="PS00061">
    <property type="entry name" value="ADH_SHORT"/>
    <property type="match status" value="1"/>
</dbReference>
<dbReference type="InterPro" id="IPR036291">
    <property type="entry name" value="NAD(P)-bd_dom_sf"/>
</dbReference>
<dbReference type="InterPro" id="IPR002347">
    <property type="entry name" value="SDR_fam"/>
</dbReference>
<dbReference type="Pfam" id="PF13561">
    <property type="entry name" value="adh_short_C2"/>
    <property type="match status" value="1"/>
</dbReference>
<gene>
    <name evidence="2" type="ORF">METZ01_LOCUS480625</name>
</gene>
<dbReference type="InterPro" id="IPR020904">
    <property type="entry name" value="Sc_DH/Rdtase_CS"/>
</dbReference>
<dbReference type="AlphaFoldDB" id="A0A383C6G8"/>
<evidence type="ECO:0008006" key="3">
    <source>
        <dbReference type="Google" id="ProtNLM"/>
    </source>
</evidence>
<dbReference type="CDD" id="cd05233">
    <property type="entry name" value="SDR_c"/>
    <property type="match status" value="1"/>
</dbReference>
<dbReference type="InterPro" id="IPR050259">
    <property type="entry name" value="SDR"/>
</dbReference>
<protein>
    <recommendedName>
        <fullName evidence="3">SDR family oxidoreductase</fullName>
    </recommendedName>
</protein>
<dbReference type="EMBL" id="UINC01206238">
    <property type="protein sequence ID" value="SVE27771.1"/>
    <property type="molecule type" value="Genomic_DNA"/>
</dbReference>
<name>A0A383C6G8_9ZZZZ</name>
<evidence type="ECO:0000313" key="2">
    <source>
        <dbReference type="EMBL" id="SVE27771.1"/>
    </source>
</evidence>